<keyword evidence="1" id="KW-0472">Membrane</keyword>
<keyword evidence="1" id="KW-0812">Transmembrane</keyword>
<dbReference type="Gene3D" id="3.30.530.20">
    <property type="match status" value="1"/>
</dbReference>
<proteinExistence type="predicted"/>
<sequence length="178" mass="19619">MKALKFIGIGIVGIIALLLIIAMIVPKDYTISVSTTVNKPQAVVFDYVKMIKNQEHYSVWVMKDPNVKIEYTGIDGTVGAKSSWVSLDDNVGVGSQQITKMTDSRIDVDIHFEKPMKGDDSGATIVEAISDNKTKLTSEFYGHADYPMNLMSLVFTGFIKKDIAQNLANAKKNLESQP</sequence>
<protein>
    <submittedName>
        <fullName evidence="2">Polyketide cyclase/dehydrase/lipid transport protein</fullName>
    </submittedName>
</protein>
<dbReference type="EMBL" id="QUNI01000003">
    <property type="protein sequence ID" value="REH00312.1"/>
    <property type="molecule type" value="Genomic_DNA"/>
</dbReference>
<keyword evidence="1" id="KW-1133">Transmembrane helix</keyword>
<dbReference type="Proteomes" id="UP000257136">
    <property type="component" value="Unassembled WGS sequence"/>
</dbReference>
<evidence type="ECO:0000313" key="2">
    <source>
        <dbReference type="EMBL" id="REH00312.1"/>
    </source>
</evidence>
<dbReference type="AlphaFoldDB" id="A0A3E0EQ52"/>
<gene>
    <name evidence="2" type="ORF">C8P67_103289</name>
</gene>
<comment type="caution">
    <text evidence="2">The sequence shown here is derived from an EMBL/GenBank/DDBJ whole genome shotgun (WGS) entry which is preliminary data.</text>
</comment>
<accession>A0A3E0EQ52</accession>
<keyword evidence="3" id="KW-1185">Reference proteome</keyword>
<organism evidence="2 3">
    <name type="scientific">Flavobacterium aquicola</name>
    <dbReference type="NCBI Taxonomy" id="1682742"/>
    <lineage>
        <taxon>Bacteria</taxon>
        <taxon>Pseudomonadati</taxon>
        <taxon>Bacteroidota</taxon>
        <taxon>Flavobacteriia</taxon>
        <taxon>Flavobacteriales</taxon>
        <taxon>Flavobacteriaceae</taxon>
        <taxon>Flavobacterium</taxon>
    </lineage>
</organism>
<dbReference type="RefSeq" id="WP_115811543.1">
    <property type="nucleotide sequence ID" value="NZ_QUNI01000003.1"/>
</dbReference>
<feature type="transmembrane region" description="Helical" evidence="1">
    <location>
        <begin position="6"/>
        <end position="25"/>
    </location>
</feature>
<dbReference type="CDD" id="cd07818">
    <property type="entry name" value="SRPBCC_1"/>
    <property type="match status" value="1"/>
</dbReference>
<evidence type="ECO:0000313" key="3">
    <source>
        <dbReference type="Proteomes" id="UP000257136"/>
    </source>
</evidence>
<dbReference type="InterPro" id="IPR023393">
    <property type="entry name" value="START-like_dom_sf"/>
</dbReference>
<dbReference type="OrthoDB" id="9807923at2"/>
<name>A0A3E0EQ52_9FLAO</name>
<evidence type="ECO:0000256" key="1">
    <source>
        <dbReference type="SAM" id="Phobius"/>
    </source>
</evidence>
<reference evidence="2 3" key="1">
    <citation type="submission" date="2018-08" db="EMBL/GenBank/DDBJ databases">
        <title>Genomic Encyclopedia of Archaeal and Bacterial Type Strains, Phase II (KMG-II): from individual species to whole genera.</title>
        <authorList>
            <person name="Goeker M."/>
        </authorList>
    </citation>
    <scope>NUCLEOTIDE SEQUENCE [LARGE SCALE GENOMIC DNA]</scope>
    <source>
        <strain evidence="2 3">DSM 100880</strain>
    </source>
</reference>
<dbReference type="SUPFAM" id="SSF55961">
    <property type="entry name" value="Bet v1-like"/>
    <property type="match status" value="1"/>
</dbReference>